<feature type="region of interest" description="Disordered" evidence="1">
    <location>
        <begin position="61"/>
        <end position="147"/>
    </location>
</feature>
<dbReference type="EMBL" id="CAXAMN010027051">
    <property type="protein sequence ID" value="CAK9108003.1"/>
    <property type="molecule type" value="Genomic_DNA"/>
</dbReference>
<name>A0ABP0S6N7_9DINO</name>
<dbReference type="Gene3D" id="3.50.4.10">
    <property type="entry name" value="Hepatocyte Growth Factor"/>
    <property type="match status" value="2"/>
</dbReference>
<comment type="caution">
    <text evidence="5">The sequence shown here is derived from an EMBL/GenBank/DDBJ whole genome shotgun (WGS) entry which is preliminary data.</text>
</comment>
<evidence type="ECO:0000256" key="1">
    <source>
        <dbReference type="SAM" id="MobiDB-lite"/>
    </source>
</evidence>
<evidence type="ECO:0000259" key="3">
    <source>
        <dbReference type="PROSITE" id="PS50948"/>
    </source>
</evidence>
<dbReference type="Proteomes" id="UP001642484">
    <property type="component" value="Unassembled WGS sequence"/>
</dbReference>
<feature type="compositionally biased region" description="Low complexity" evidence="1">
    <location>
        <begin position="122"/>
        <end position="139"/>
    </location>
</feature>
<keyword evidence="2" id="KW-0732">Signal</keyword>
<accession>A0ABP0S6N7</accession>
<keyword evidence="6" id="KW-1185">Reference proteome</keyword>
<feature type="compositionally biased region" description="Low complexity" evidence="1">
    <location>
        <begin position="66"/>
        <end position="99"/>
    </location>
</feature>
<protein>
    <submittedName>
        <fullName evidence="5">Uncharacterized protein</fullName>
    </submittedName>
</protein>
<dbReference type="SMART" id="SM00254">
    <property type="entry name" value="ShKT"/>
    <property type="match status" value="1"/>
</dbReference>
<evidence type="ECO:0000259" key="4">
    <source>
        <dbReference type="PROSITE" id="PS51670"/>
    </source>
</evidence>
<organism evidence="5 6">
    <name type="scientific">Durusdinium trenchii</name>
    <dbReference type="NCBI Taxonomy" id="1381693"/>
    <lineage>
        <taxon>Eukaryota</taxon>
        <taxon>Sar</taxon>
        <taxon>Alveolata</taxon>
        <taxon>Dinophyceae</taxon>
        <taxon>Suessiales</taxon>
        <taxon>Symbiodiniaceae</taxon>
        <taxon>Durusdinium</taxon>
    </lineage>
</organism>
<feature type="chain" id="PRO_5045942168" evidence="2">
    <location>
        <begin position="20"/>
        <end position="308"/>
    </location>
</feature>
<dbReference type="InterPro" id="IPR003609">
    <property type="entry name" value="Pan_app"/>
</dbReference>
<sequence length="308" mass="32848">MPNEMFWVALLLQISIVFASPCVDDHKFCSTWAEMGECKTTRQYMERHCARSCGCTKAVPNLPDESTTLTTTGSTSSTAAVDSSTATTGETSQATTTSADVATEVSTPKPSTSSAIEQTSKAPPSTTEPARTTTRTPSPAWAPAPPASSEYIRKANKDLAGDMLAAVPAPKIDACIGMCDATAGCEGFSFYKGVCYMKADLKGTFSKPWCTTMVRKKPDDPKQCSGFASEKDKDLAGILVKPPVYAAEANECCSACTAIPECQGFSYFEDFCYLKGNLHGTYSKPGCTVHMKSSARRLESEFAPGILV</sequence>
<feature type="domain" description="ShKT" evidence="4">
    <location>
        <begin position="22"/>
        <end position="55"/>
    </location>
</feature>
<feature type="domain" description="Apple" evidence="3">
    <location>
        <begin position="224"/>
        <end position="287"/>
    </location>
</feature>
<feature type="signal peptide" evidence="2">
    <location>
        <begin position="1"/>
        <end position="19"/>
    </location>
</feature>
<evidence type="ECO:0000313" key="6">
    <source>
        <dbReference type="Proteomes" id="UP001642484"/>
    </source>
</evidence>
<dbReference type="Pfam" id="PF00024">
    <property type="entry name" value="PAN_1"/>
    <property type="match status" value="2"/>
</dbReference>
<reference evidence="5 6" key="1">
    <citation type="submission" date="2024-02" db="EMBL/GenBank/DDBJ databases">
        <authorList>
            <person name="Chen Y."/>
            <person name="Shah S."/>
            <person name="Dougan E. K."/>
            <person name="Thang M."/>
            <person name="Chan C."/>
        </authorList>
    </citation>
    <scope>NUCLEOTIDE SEQUENCE [LARGE SCALE GENOMIC DNA]</scope>
</reference>
<dbReference type="PROSITE" id="PS50948">
    <property type="entry name" value="PAN"/>
    <property type="match status" value="1"/>
</dbReference>
<proteinExistence type="predicted"/>
<feature type="compositionally biased region" description="Polar residues" evidence="1">
    <location>
        <begin position="104"/>
        <end position="121"/>
    </location>
</feature>
<evidence type="ECO:0000256" key="2">
    <source>
        <dbReference type="SAM" id="SignalP"/>
    </source>
</evidence>
<dbReference type="PROSITE" id="PS51670">
    <property type="entry name" value="SHKT"/>
    <property type="match status" value="1"/>
</dbReference>
<gene>
    <name evidence="5" type="ORF">CCMP2556_LOCUS50357</name>
</gene>
<evidence type="ECO:0000313" key="5">
    <source>
        <dbReference type="EMBL" id="CAK9108003.1"/>
    </source>
</evidence>
<dbReference type="InterPro" id="IPR003582">
    <property type="entry name" value="ShKT_dom"/>
</dbReference>
<dbReference type="Pfam" id="PF01549">
    <property type="entry name" value="ShK"/>
    <property type="match status" value="1"/>
</dbReference>